<dbReference type="Proteomes" id="UP001163203">
    <property type="component" value="Chromosome"/>
</dbReference>
<evidence type="ECO:0000313" key="3">
    <source>
        <dbReference type="Proteomes" id="UP001163203"/>
    </source>
</evidence>
<evidence type="ECO:0000313" key="2">
    <source>
        <dbReference type="EMBL" id="WAL67104.1"/>
    </source>
</evidence>
<organism evidence="2 3">
    <name type="scientific">Amycolatopsis cynarae</name>
    <dbReference type="NCBI Taxonomy" id="2995223"/>
    <lineage>
        <taxon>Bacteria</taxon>
        <taxon>Bacillati</taxon>
        <taxon>Actinomycetota</taxon>
        <taxon>Actinomycetes</taxon>
        <taxon>Pseudonocardiales</taxon>
        <taxon>Pseudonocardiaceae</taxon>
        <taxon>Amycolatopsis</taxon>
    </lineage>
</organism>
<keyword evidence="3" id="KW-1185">Reference proteome</keyword>
<feature type="compositionally biased region" description="Basic and acidic residues" evidence="1">
    <location>
        <begin position="48"/>
        <end position="62"/>
    </location>
</feature>
<gene>
    <name evidence="2" type="ORF">ORV05_04770</name>
</gene>
<accession>A0ABY7B6P8</accession>
<evidence type="ECO:0008006" key="4">
    <source>
        <dbReference type="Google" id="ProtNLM"/>
    </source>
</evidence>
<feature type="region of interest" description="Disordered" evidence="1">
    <location>
        <begin position="45"/>
        <end position="70"/>
    </location>
</feature>
<reference evidence="2" key="1">
    <citation type="submission" date="2022-11" db="EMBL/GenBank/DDBJ databases">
        <authorList>
            <person name="Mo P."/>
        </authorList>
    </citation>
    <scope>NUCLEOTIDE SEQUENCE</scope>
    <source>
        <strain evidence="2">HUAS 11-8</strain>
    </source>
</reference>
<evidence type="ECO:0000256" key="1">
    <source>
        <dbReference type="SAM" id="MobiDB-lite"/>
    </source>
</evidence>
<protein>
    <recommendedName>
        <fullName evidence="4">SPOR domain-containing protein</fullName>
    </recommendedName>
</protein>
<proteinExistence type="predicted"/>
<name>A0ABY7B6P8_9PSEU</name>
<dbReference type="RefSeq" id="WP_268757230.1">
    <property type="nucleotide sequence ID" value="NZ_CP113836.1"/>
</dbReference>
<dbReference type="EMBL" id="CP113836">
    <property type="protein sequence ID" value="WAL67104.1"/>
    <property type="molecule type" value="Genomic_DNA"/>
</dbReference>
<sequence length="70" mass="8131">MAQRSRQYEGDVLYRAKIVNPRGHTHYRGPYDTPAKAKRQVTLAAGKPPREGWEESRVEVARPEWQPIED</sequence>